<dbReference type="AlphaFoldDB" id="I2GNK4"/>
<name>I2GNK4_9BACT</name>
<evidence type="ECO:0000313" key="3">
    <source>
        <dbReference type="Proteomes" id="UP000009309"/>
    </source>
</evidence>
<keyword evidence="1" id="KW-0472">Membrane</keyword>
<reference evidence="2 3" key="1">
    <citation type="journal article" date="2012" name="J. Bacteriol.">
        <title>Genome Sequence of the Filamentous Bacterium Fibrisoma limi BUZ 3T.</title>
        <authorList>
            <person name="Filippini M."/>
            <person name="Qi W."/>
            <person name="Jaenicke S."/>
            <person name="Goesmann A."/>
            <person name="Smits T.H."/>
            <person name="Bagheri H.C."/>
        </authorList>
    </citation>
    <scope>NUCLEOTIDE SEQUENCE [LARGE SCALE GENOMIC DNA]</scope>
    <source>
        <strain evidence="3">BUZ 3T</strain>
    </source>
</reference>
<accession>I2GNK4</accession>
<dbReference type="Proteomes" id="UP000009309">
    <property type="component" value="Unassembled WGS sequence"/>
</dbReference>
<keyword evidence="1" id="KW-1133">Transmembrane helix</keyword>
<feature type="transmembrane region" description="Helical" evidence="1">
    <location>
        <begin position="6"/>
        <end position="27"/>
    </location>
</feature>
<organism evidence="2 3">
    <name type="scientific">Fibrisoma limi BUZ 3</name>
    <dbReference type="NCBI Taxonomy" id="1185876"/>
    <lineage>
        <taxon>Bacteria</taxon>
        <taxon>Pseudomonadati</taxon>
        <taxon>Bacteroidota</taxon>
        <taxon>Cytophagia</taxon>
        <taxon>Cytophagales</taxon>
        <taxon>Spirosomataceae</taxon>
        <taxon>Fibrisoma</taxon>
    </lineage>
</organism>
<dbReference type="EMBL" id="CAIT01000009">
    <property type="protein sequence ID" value="CCH55482.1"/>
    <property type="molecule type" value="Genomic_DNA"/>
</dbReference>
<sequence>MENLHNFLHLWIFIYSFKSTLNLFFCYNPIA</sequence>
<comment type="caution">
    <text evidence="2">The sequence shown here is derived from an EMBL/GenBank/DDBJ whole genome shotgun (WGS) entry which is preliminary data.</text>
</comment>
<keyword evidence="3" id="KW-1185">Reference proteome</keyword>
<keyword evidence="1" id="KW-0812">Transmembrane</keyword>
<dbReference type="STRING" id="1185876.BN8_04741"/>
<protein>
    <submittedName>
        <fullName evidence="2">Uncharacterized protein</fullName>
    </submittedName>
</protein>
<evidence type="ECO:0000256" key="1">
    <source>
        <dbReference type="SAM" id="Phobius"/>
    </source>
</evidence>
<proteinExistence type="predicted"/>
<gene>
    <name evidence="2" type="ORF">BN8_04741</name>
</gene>
<evidence type="ECO:0000313" key="2">
    <source>
        <dbReference type="EMBL" id="CCH55482.1"/>
    </source>
</evidence>